<evidence type="ECO:0000259" key="3">
    <source>
        <dbReference type="Pfam" id="PF13439"/>
    </source>
</evidence>
<dbReference type="InterPro" id="IPR028098">
    <property type="entry name" value="Glyco_trans_4-like_N"/>
</dbReference>
<dbReference type="EMBL" id="QFQP01000042">
    <property type="protein sequence ID" value="PZR05811.1"/>
    <property type="molecule type" value="Genomic_DNA"/>
</dbReference>
<dbReference type="PANTHER" id="PTHR46401:SF2">
    <property type="entry name" value="GLYCOSYLTRANSFERASE WBBK-RELATED"/>
    <property type="match status" value="1"/>
</dbReference>
<evidence type="ECO:0000313" key="5">
    <source>
        <dbReference type="Proteomes" id="UP000249061"/>
    </source>
</evidence>
<evidence type="ECO:0000313" key="4">
    <source>
        <dbReference type="EMBL" id="PZR05811.1"/>
    </source>
</evidence>
<dbReference type="GO" id="GO:0016757">
    <property type="term" value="F:glycosyltransferase activity"/>
    <property type="evidence" value="ECO:0007669"/>
    <property type="project" value="InterPro"/>
</dbReference>
<name>A0A2W5V6X1_9BACT</name>
<dbReference type="InterPro" id="IPR001296">
    <property type="entry name" value="Glyco_trans_1"/>
</dbReference>
<dbReference type="AlphaFoldDB" id="A0A2W5V6X1"/>
<dbReference type="Gene3D" id="3.40.50.2000">
    <property type="entry name" value="Glycogen Phosphorylase B"/>
    <property type="match status" value="2"/>
</dbReference>
<comment type="caution">
    <text evidence="4">The sequence shown here is derived from an EMBL/GenBank/DDBJ whole genome shotgun (WGS) entry which is preliminary data.</text>
</comment>
<gene>
    <name evidence="4" type="ORF">DI536_31650</name>
</gene>
<dbReference type="GO" id="GO:0009103">
    <property type="term" value="P:lipopolysaccharide biosynthetic process"/>
    <property type="evidence" value="ECO:0007669"/>
    <property type="project" value="TreeGrafter"/>
</dbReference>
<feature type="domain" description="Glycosyl transferase family 1" evidence="2">
    <location>
        <begin position="224"/>
        <end position="326"/>
    </location>
</feature>
<organism evidence="4 5">
    <name type="scientific">Archangium gephyra</name>
    <dbReference type="NCBI Taxonomy" id="48"/>
    <lineage>
        <taxon>Bacteria</taxon>
        <taxon>Pseudomonadati</taxon>
        <taxon>Myxococcota</taxon>
        <taxon>Myxococcia</taxon>
        <taxon>Myxococcales</taxon>
        <taxon>Cystobacterineae</taxon>
        <taxon>Archangiaceae</taxon>
        <taxon>Archangium</taxon>
    </lineage>
</organism>
<dbReference type="CDD" id="cd03809">
    <property type="entry name" value="GT4_MtfB-like"/>
    <property type="match status" value="1"/>
</dbReference>
<proteinExistence type="predicted"/>
<dbReference type="PANTHER" id="PTHR46401">
    <property type="entry name" value="GLYCOSYLTRANSFERASE WBBK-RELATED"/>
    <property type="match status" value="1"/>
</dbReference>
<dbReference type="SUPFAM" id="SSF53756">
    <property type="entry name" value="UDP-Glycosyltransferase/glycogen phosphorylase"/>
    <property type="match status" value="1"/>
</dbReference>
<evidence type="ECO:0000256" key="1">
    <source>
        <dbReference type="ARBA" id="ARBA00022679"/>
    </source>
</evidence>
<protein>
    <submittedName>
        <fullName evidence="4">Glycosyltransferase family 1 protein</fullName>
    </submittedName>
</protein>
<accession>A0A2W5V6X1</accession>
<evidence type="ECO:0000259" key="2">
    <source>
        <dbReference type="Pfam" id="PF00534"/>
    </source>
</evidence>
<dbReference type="Pfam" id="PF00534">
    <property type="entry name" value="Glycos_transf_1"/>
    <property type="match status" value="1"/>
</dbReference>
<feature type="domain" description="Glycosyltransferase subfamily 4-like N-terminal" evidence="3">
    <location>
        <begin position="8"/>
        <end position="164"/>
    </location>
</feature>
<dbReference type="Proteomes" id="UP000249061">
    <property type="component" value="Unassembled WGS sequence"/>
</dbReference>
<keyword evidence="1 4" id="KW-0808">Transferase</keyword>
<reference evidence="4 5" key="1">
    <citation type="submission" date="2017-08" db="EMBL/GenBank/DDBJ databases">
        <title>Infants hospitalized years apart are colonized by the same room-sourced microbial strains.</title>
        <authorList>
            <person name="Brooks B."/>
            <person name="Olm M.R."/>
            <person name="Firek B.A."/>
            <person name="Baker R."/>
            <person name="Thomas B.C."/>
            <person name="Morowitz M.J."/>
            <person name="Banfield J.F."/>
        </authorList>
    </citation>
    <scope>NUCLEOTIDE SEQUENCE [LARGE SCALE GENOMIC DNA]</scope>
    <source>
        <strain evidence="4">S2_003_000_R2_14</strain>
    </source>
</reference>
<dbReference type="Pfam" id="PF13439">
    <property type="entry name" value="Glyco_transf_4"/>
    <property type="match status" value="1"/>
</dbReference>
<sequence>MVRGHLHGIARYALELARRLPALEPGWQFIGLIAPAGLPDDLGPLAPRIPLVKATSEFLSPFEQVTFATDLLRQRPDLFHATSFSVPSLWPGKLVATLHDATHLALPENASLSRTTYYRLVVTPRCRRAEALITVSEFSRREISTHLGLPEERLQVIGNGVDPSFHTPTQADVDDFRSRRGLPPKYFAAIGNTKAFKNLGVLVPIADGLPAPIALLAGRGARRALGFSEKVYELSPLSDDELVRFYAGATAVLAPSRYEGFGLPVLEAMACGAPVIASSAGAHVELVGGAGMLVAPDNPLAWREACLQLYRDEALRQRLAEAGRERAARASWDDCAKQTLQVYRRALGL</sequence>